<dbReference type="PROSITE" id="PS50928">
    <property type="entry name" value="ABC_TM1"/>
    <property type="match status" value="1"/>
</dbReference>
<dbReference type="InterPro" id="IPR025966">
    <property type="entry name" value="OppC_N"/>
</dbReference>
<dbReference type="RefSeq" id="WP_168630367.1">
    <property type="nucleotide sequence ID" value="NZ_BONL01000018.1"/>
</dbReference>
<keyword evidence="2 7" id="KW-0813">Transport</keyword>
<organism evidence="9 10">
    <name type="scientific">Cellulomonas denverensis</name>
    <dbReference type="NCBI Taxonomy" id="264297"/>
    <lineage>
        <taxon>Bacteria</taxon>
        <taxon>Bacillati</taxon>
        <taxon>Actinomycetota</taxon>
        <taxon>Actinomycetes</taxon>
        <taxon>Micrococcales</taxon>
        <taxon>Cellulomonadaceae</taxon>
        <taxon>Cellulomonas</taxon>
    </lineage>
</organism>
<evidence type="ECO:0000256" key="4">
    <source>
        <dbReference type="ARBA" id="ARBA00022692"/>
    </source>
</evidence>
<dbReference type="InterPro" id="IPR050366">
    <property type="entry name" value="BP-dependent_transpt_permease"/>
</dbReference>
<gene>
    <name evidence="9" type="ORF">HGA03_11200</name>
</gene>
<dbReference type="SUPFAM" id="SSF161098">
    <property type="entry name" value="MetI-like"/>
    <property type="match status" value="1"/>
</dbReference>
<dbReference type="AlphaFoldDB" id="A0A7X6QZL3"/>
<evidence type="ECO:0000256" key="5">
    <source>
        <dbReference type="ARBA" id="ARBA00022989"/>
    </source>
</evidence>
<feature type="domain" description="ABC transmembrane type-1" evidence="8">
    <location>
        <begin position="103"/>
        <end position="292"/>
    </location>
</feature>
<keyword evidence="4 7" id="KW-0812">Transmembrane</keyword>
<keyword evidence="5 7" id="KW-1133">Transmembrane helix</keyword>
<sequence>MTTPIPESALVDLDGGGLPAEPAAAPDGTRAGRATWRAFRRQPLGVAALAILVLLVGGSILAPLITDPPESYGTDVLRPPGGTYPFGTDALGRDVLAEVVWGARQSLLVAVAASVIAIVFGTLVAVVGAYVKAVDTVVGVVVDLTLSLPVLPLMILVAALVGPSTTTIIGVVAAFSWPEVTRLVRSQALAVVHLPYVDAARLMTRRHAWILGRHVVPAVTPVIVVSVVVTASRAVLSAAGLAFLGLGDPTTWSWGRILYEAQQSGAMVSAWWLTLFPSLAILALVLSATLLSIAYNDARNPRNHDR</sequence>
<accession>A0A7X6QZL3</accession>
<feature type="transmembrane region" description="Helical" evidence="7">
    <location>
        <begin position="107"/>
        <end position="131"/>
    </location>
</feature>
<evidence type="ECO:0000256" key="6">
    <source>
        <dbReference type="ARBA" id="ARBA00023136"/>
    </source>
</evidence>
<comment type="similarity">
    <text evidence="7">Belongs to the binding-protein-dependent transport system permease family.</text>
</comment>
<feature type="transmembrane region" description="Helical" evidence="7">
    <location>
        <begin position="215"/>
        <end position="244"/>
    </location>
</feature>
<evidence type="ECO:0000256" key="1">
    <source>
        <dbReference type="ARBA" id="ARBA00004651"/>
    </source>
</evidence>
<evidence type="ECO:0000313" key="10">
    <source>
        <dbReference type="Proteomes" id="UP000581206"/>
    </source>
</evidence>
<evidence type="ECO:0000259" key="8">
    <source>
        <dbReference type="PROSITE" id="PS50928"/>
    </source>
</evidence>
<dbReference type="PANTHER" id="PTHR43386:SF1">
    <property type="entry name" value="D,D-DIPEPTIDE TRANSPORT SYSTEM PERMEASE PROTEIN DDPC-RELATED"/>
    <property type="match status" value="1"/>
</dbReference>
<dbReference type="PANTHER" id="PTHR43386">
    <property type="entry name" value="OLIGOPEPTIDE TRANSPORT SYSTEM PERMEASE PROTEIN APPC"/>
    <property type="match status" value="1"/>
</dbReference>
<dbReference type="Gene3D" id="1.10.3720.10">
    <property type="entry name" value="MetI-like"/>
    <property type="match status" value="1"/>
</dbReference>
<keyword evidence="6 7" id="KW-0472">Membrane</keyword>
<dbReference type="EMBL" id="JAAXOX010000005">
    <property type="protein sequence ID" value="NKY23227.1"/>
    <property type="molecule type" value="Genomic_DNA"/>
</dbReference>
<dbReference type="Pfam" id="PF12911">
    <property type="entry name" value="OppC_N"/>
    <property type="match status" value="1"/>
</dbReference>
<dbReference type="CDD" id="cd06261">
    <property type="entry name" value="TM_PBP2"/>
    <property type="match status" value="1"/>
</dbReference>
<comment type="caution">
    <text evidence="9">The sequence shown here is derived from an EMBL/GenBank/DDBJ whole genome shotgun (WGS) entry which is preliminary data.</text>
</comment>
<dbReference type="InterPro" id="IPR000515">
    <property type="entry name" value="MetI-like"/>
</dbReference>
<name>A0A7X6QZL3_9CELL</name>
<dbReference type="GO" id="GO:0055085">
    <property type="term" value="P:transmembrane transport"/>
    <property type="evidence" value="ECO:0007669"/>
    <property type="project" value="InterPro"/>
</dbReference>
<reference evidence="9 10" key="1">
    <citation type="submission" date="2020-04" db="EMBL/GenBank/DDBJ databases">
        <title>MicrobeNet Type strains.</title>
        <authorList>
            <person name="Nicholson A.C."/>
        </authorList>
    </citation>
    <scope>NUCLEOTIDE SEQUENCE [LARGE SCALE GENOMIC DNA]</scope>
    <source>
        <strain evidence="9 10">ATCC BAA-788</strain>
    </source>
</reference>
<keyword evidence="3" id="KW-1003">Cell membrane</keyword>
<dbReference type="GO" id="GO:0005886">
    <property type="term" value="C:plasma membrane"/>
    <property type="evidence" value="ECO:0007669"/>
    <property type="project" value="UniProtKB-SubCell"/>
</dbReference>
<dbReference type="Proteomes" id="UP000581206">
    <property type="component" value="Unassembled WGS sequence"/>
</dbReference>
<dbReference type="Pfam" id="PF00528">
    <property type="entry name" value="BPD_transp_1"/>
    <property type="match status" value="1"/>
</dbReference>
<evidence type="ECO:0000256" key="3">
    <source>
        <dbReference type="ARBA" id="ARBA00022475"/>
    </source>
</evidence>
<proteinExistence type="inferred from homology"/>
<evidence type="ECO:0000313" key="9">
    <source>
        <dbReference type="EMBL" id="NKY23227.1"/>
    </source>
</evidence>
<evidence type="ECO:0000256" key="2">
    <source>
        <dbReference type="ARBA" id="ARBA00022448"/>
    </source>
</evidence>
<feature type="transmembrane region" description="Helical" evidence="7">
    <location>
        <begin position="44"/>
        <end position="65"/>
    </location>
</feature>
<feature type="transmembrane region" description="Helical" evidence="7">
    <location>
        <begin position="270"/>
        <end position="296"/>
    </location>
</feature>
<dbReference type="InterPro" id="IPR035906">
    <property type="entry name" value="MetI-like_sf"/>
</dbReference>
<protein>
    <submittedName>
        <fullName evidence="9">ABC transporter permease</fullName>
    </submittedName>
</protein>
<evidence type="ECO:0000256" key="7">
    <source>
        <dbReference type="RuleBase" id="RU363032"/>
    </source>
</evidence>
<keyword evidence="10" id="KW-1185">Reference proteome</keyword>
<comment type="subcellular location">
    <subcellularLocation>
        <location evidence="1 7">Cell membrane</location>
        <topology evidence="1 7">Multi-pass membrane protein</topology>
    </subcellularLocation>
</comment>